<evidence type="ECO:0000313" key="1">
    <source>
        <dbReference type="EMBL" id="QMU28787.1"/>
    </source>
</evidence>
<dbReference type="Proteomes" id="UP000514509">
    <property type="component" value="Chromosome"/>
</dbReference>
<dbReference type="RefSeq" id="WP_182415969.1">
    <property type="nucleotide sequence ID" value="NZ_CP055153.1"/>
</dbReference>
<protein>
    <submittedName>
        <fullName evidence="1">Uncharacterized protein</fullName>
    </submittedName>
</protein>
<name>A0A7L7L7L4_9BACT</name>
<sequence>MVQVLKVQNVTPLEGEASYLVDVRQGAEMVSCLSTGDRVAVQKRCQAQVTRQVMDTMTLGQRLPGHVVKVKTAPYYFRKPALGKRLLVDVAYAYQPERHGPVLGLTRLGELPG</sequence>
<reference evidence="1 2" key="2">
    <citation type="submission" date="2020-08" db="EMBL/GenBank/DDBJ databases">
        <title>Adhaeribacter dokdonensis sp. nov., isolated from the rhizosphere of Elymus tsukushiensis, a plant native to the Dokdo Islands, Republic of Korea.</title>
        <authorList>
            <person name="Ghim S.Y."/>
        </authorList>
    </citation>
    <scope>NUCLEOTIDE SEQUENCE [LARGE SCALE GENOMIC DNA]</scope>
    <source>
        <strain evidence="1 2">KUDC8001</strain>
    </source>
</reference>
<reference evidence="1 2" key="1">
    <citation type="submission" date="2020-06" db="EMBL/GenBank/DDBJ databases">
        <authorList>
            <person name="Hwang Y.J."/>
        </authorList>
    </citation>
    <scope>NUCLEOTIDE SEQUENCE [LARGE SCALE GENOMIC DNA]</scope>
    <source>
        <strain evidence="1 2">KUDC8001</strain>
    </source>
</reference>
<proteinExistence type="predicted"/>
<gene>
    <name evidence="1" type="ORF">HUW48_12400</name>
</gene>
<dbReference type="KEGG" id="add:HUW48_12400"/>
<evidence type="ECO:0000313" key="2">
    <source>
        <dbReference type="Proteomes" id="UP000514509"/>
    </source>
</evidence>
<dbReference type="EMBL" id="CP055153">
    <property type="protein sequence ID" value="QMU28787.1"/>
    <property type="molecule type" value="Genomic_DNA"/>
</dbReference>
<dbReference type="AlphaFoldDB" id="A0A7L7L7L4"/>
<organism evidence="1 2">
    <name type="scientific">Adhaeribacter radiodurans</name>
    <dbReference type="NCBI Taxonomy" id="2745197"/>
    <lineage>
        <taxon>Bacteria</taxon>
        <taxon>Pseudomonadati</taxon>
        <taxon>Bacteroidota</taxon>
        <taxon>Cytophagia</taxon>
        <taxon>Cytophagales</taxon>
        <taxon>Hymenobacteraceae</taxon>
        <taxon>Adhaeribacter</taxon>
    </lineage>
</organism>
<keyword evidence="2" id="KW-1185">Reference proteome</keyword>
<accession>A0A7L7L7L4</accession>